<gene>
    <name evidence="2" type="ORF">CCAM_LOCUS25091</name>
</gene>
<dbReference type="Proteomes" id="UP000595140">
    <property type="component" value="Unassembled WGS sequence"/>
</dbReference>
<dbReference type="OrthoDB" id="1215520at2759"/>
<evidence type="ECO:0000256" key="1">
    <source>
        <dbReference type="SAM" id="MobiDB-lite"/>
    </source>
</evidence>
<proteinExistence type="predicted"/>
<evidence type="ECO:0000313" key="2">
    <source>
        <dbReference type="EMBL" id="VFQ83315.1"/>
    </source>
</evidence>
<accession>A0A484M3Y8</accession>
<sequence length="71" mass="8025">MAENSVDSGYGLIFRGPDVGAGREMERRRSSHLQQASLESHGLFRLTHTEVAAETQSRYSLLLYGASQWRR</sequence>
<feature type="region of interest" description="Disordered" evidence="1">
    <location>
        <begin position="1"/>
        <end position="32"/>
    </location>
</feature>
<dbReference type="EMBL" id="OOIL02002582">
    <property type="protein sequence ID" value="VFQ83315.1"/>
    <property type="molecule type" value="Genomic_DNA"/>
</dbReference>
<organism evidence="2 3">
    <name type="scientific">Cuscuta campestris</name>
    <dbReference type="NCBI Taxonomy" id="132261"/>
    <lineage>
        <taxon>Eukaryota</taxon>
        <taxon>Viridiplantae</taxon>
        <taxon>Streptophyta</taxon>
        <taxon>Embryophyta</taxon>
        <taxon>Tracheophyta</taxon>
        <taxon>Spermatophyta</taxon>
        <taxon>Magnoliopsida</taxon>
        <taxon>eudicotyledons</taxon>
        <taxon>Gunneridae</taxon>
        <taxon>Pentapetalae</taxon>
        <taxon>asterids</taxon>
        <taxon>lamiids</taxon>
        <taxon>Solanales</taxon>
        <taxon>Convolvulaceae</taxon>
        <taxon>Cuscuteae</taxon>
        <taxon>Cuscuta</taxon>
        <taxon>Cuscuta subgen. Grammica</taxon>
        <taxon>Cuscuta sect. Cleistogrammica</taxon>
    </lineage>
</organism>
<evidence type="ECO:0000313" key="3">
    <source>
        <dbReference type="Proteomes" id="UP000595140"/>
    </source>
</evidence>
<dbReference type="AlphaFoldDB" id="A0A484M3Y8"/>
<keyword evidence="3" id="KW-1185">Reference proteome</keyword>
<reference evidence="2 3" key="1">
    <citation type="submission" date="2018-04" db="EMBL/GenBank/DDBJ databases">
        <authorList>
            <person name="Vogel A."/>
        </authorList>
    </citation>
    <scope>NUCLEOTIDE SEQUENCE [LARGE SCALE GENOMIC DNA]</scope>
</reference>
<protein>
    <submittedName>
        <fullName evidence="2">Uncharacterized protein</fullName>
    </submittedName>
</protein>
<name>A0A484M3Y8_9ASTE</name>